<evidence type="ECO:0000256" key="1">
    <source>
        <dbReference type="ARBA" id="ARBA00022801"/>
    </source>
</evidence>
<dbReference type="InterPro" id="IPR036457">
    <property type="entry name" value="PPM-type-like_dom_sf"/>
</dbReference>
<evidence type="ECO:0000259" key="2">
    <source>
        <dbReference type="SMART" id="SM00331"/>
    </source>
</evidence>
<dbReference type="InterPro" id="IPR052016">
    <property type="entry name" value="Bact_Sigma-Reg"/>
</dbReference>
<keyword evidence="4" id="KW-1185">Reference proteome</keyword>
<dbReference type="PANTHER" id="PTHR43156">
    <property type="entry name" value="STAGE II SPORULATION PROTEIN E-RELATED"/>
    <property type="match status" value="1"/>
</dbReference>
<keyword evidence="1" id="KW-0378">Hydrolase</keyword>
<dbReference type="Pfam" id="PF13581">
    <property type="entry name" value="HATPase_c_2"/>
    <property type="match status" value="1"/>
</dbReference>
<dbReference type="SMART" id="SM00331">
    <property type="entry name" value="PP2C_SIG"/>
    <property type="match status" value="1"/>
</dbReference>
<dbReference type="CDD" id="cd16936">
    <property type="entry name" value="HATPase_RsbW-like"/>
    <property type="match status" value="1"/>
</dbReference>
<dbReference type="PANTHER" id="PTHR43156:SF2">
    <property type="entry name" value="STAGE II SPORULATION PROTEIN E"/>
    <property type="match status" value="1"/>
</dbReference>
<dbReference type="RefSeq" id="WP_189104200.1">
    <property type="nucleotide sequence ID" value="NZ_BMQO01000033.1"/>
</dbReference>
<evidence type="ECO:0000313" key="4">
    <source>
        <dbReference type="Proteomes" id="UP000620633"/>
    </source>
</evidence>
<dbReference type="EMBL" id="BMQO01000033">
    <property type="protein sequence ID" value="GGS42318.1"/>
    <property type="molecule type" value="Genomic_DNA"/>
</dbReference>
<dbReference type="Proteomes" id="UP000620633">
    <property type="component" value="Unassembled WGS sequence"/>
</dbReference>
<dbReference type="SUPFAM" id="SSF55874">
    <property type="entry name" value="ATPase domain of HSP90 chaperone/DNA topoisomerase II/histidine kinase"/>
    <property type="match status" value="1"/>
</dbReference>
<protein>
    <recommendedName>
        <fullName evidence="2">PPM-type phosphatase domain-containing protein</fullName>
    </recommendedName>
</protein>
<dbReference type="InterPro" id="IPR003594">
    <property type="entry name" value="HATPase_dom"/>
</dbReference>
<comment type="caution">
    <text evidence="3">The sequence shown here is derived from an EMBL/GenBank/DDBJ whole genome shotgun (WGS) entry which is preliminary data.</text>
</comment>
<dbReference type="Gene3D" id="3.30.565.10">
    <property type="entry name" value="Histidine kinase-like ATPase, C-terminal domain"/>
    <property type="match status" value="1"/>
</dbReference>
<dbReference type="InterPro" id="IPR036890">
    <property type="entry name" value="HATPase_C_sf"/>
</dbReference>
<dbReference type="SUPFAM" id="SSF81606">
    <property type="entry name" value="PP2C-like"/>
    <property type="match status" value="1"/>
</dbReference>
<feature type="domain" description="PPM-type phosphatase" evidence="2">
    <location>
        <begin position="190"/>
        <end position="390"/>
    </location>
</feature>
<sequence>MSGPFSDPPQPDDGRDTLFAELLEQVADLSDQLVFLHRLIPQALALSSKEQAAELVQEAAALINTPRAALYLDGQWISAAPGWLRDRPAPRRPTVLPAGALHTGAPYDDAWRPTAVLLIPCQNGWLAMWGKRQFQAGERSLIEALGKLLDAALQAQQARVEAERYALQQRDRVQAHAVWRAVAPETLVTPPGYHLNLLSQPASDFGGDFQFQESEWIVVGDVSGKGLPAAIITAMFATSFTVAARNASLSEGLTEALHDHLERSGAFCTLAAMQIRPDGALRVFNVGHPPVLLRRADGTLEEIRASAPPIGTFPLLHLDVERLWLHPGDALIVYSDGLFEAETPDGEAYGLDRVFDLARRVVPGTFNQAAVQALSPYVINDDLTLLTLQRDTHARGAHRTLPGELADLPLIGDALREALPAGHPVLMPAELAVTELVVNAIRHGGATRVDLRVHASGDDALLTLTDNGAPFNPTRQEERSAGELREHGYGLLIARRCSREWHYARKGDLNRQTLRLRVPAPAAPAELSDLAALLL</sequence>
<organism evidence="3 4">
    <name type="scientific">Deinococcus knuensis</name>
    <dbReference type="NCBI Taxonomy" id="1837380"/>
    <lineage>
        <taxon>Bacteria</taxon>
        <taxon>Thermotogati</taxon>
        <taxon>Deinococcota</taxon>
        <taxon>Deinococci</taxon>
        <taxon>Deinococcales</taxon>
        <taxon>Deinococcaceae</taxon>
        <taxon>Deinococcus</taxon>
    </lineage>
</organism>
<gene>
    <name evidence="3" type="ORF">GCM10008961_36880</name>
</gene>
<reference evidence="4" key="1">
    <citation type="journal article" date="2019" name="Int. J. Syst. Evol. Microbiol.">
        <title>The Global Catalogue of Microorganisms (GCM) 10K type strain sequencing project: providing services to taxonomists for standard genome sequencing and annotation.</title>
        <authorList>
            <consortium name="The Broad Institute Genomics Platform"/>
            <consortium name="The Broad Institute Genome Sequencing Center for Infectious Disease"/>
            <person name="Wu L."/>
            <person name="Ma J."/>
        </authorList>
    </citation>
    <scope>NUCLEOTIDE SEQUENCE [LARGE SCALE GENOMIC DNA]</scope>
    <source>
        <strain evidence="4">JCM 31406</strain>
    </source>
</reference>
<proteinExistence type="predicted"/>
<dbReference type="Pfam" id="PF07228">
    <property type="entry name" value="SpoIIE"/>
    <property type="match status" value="1"/>
</dbReference>
<accession>A0ABQ2SZ31</accession>
<dbReference type="InterPro" id="IPR001932">
    <property type="entry name" value="PPM-type_phosphatase-like_dom"/>
</dbReference>
<dbReference type="Gene3D" id="3.60.40.10">
    <property type="entry name" value="PPM-type phosphatase domain"/>
    <property type="match status" value="1"/>
</dbReference>
<evidence type="ECO:0000313" key="3">
    <source>
        <dbReference type="EMBL" id="GGS42318.1"/>
    </source>
</evidence>
<name>A0ABQ2SZ31_9DEIO</name>